<dbReference type="SUPFAM" id="SSF53756">
    <property type="entry name" value="UDP-Glycosyltransferase/glycogen phosphorylase"/>
    <property type="match status" value="1"/>
</dbReference>
<organism evidence="2 3">
    <name type="scientific">Candidatus Fervidibacter sacchari</name>
    <dbReference type="NCBI Taxonomy" id="1448929"/>
    <lineage>
        <taxon>Bacteria</taxon>
        <taxon>Candidatus Fervidibacterota</taxon>
        <taxon>Candidatus Fervidibacter</taxon>
    </lineage>
</organism>
<proteinExistence type="predicted"/>
<dbReference type="Gene3D" id="3.40.50.2000">
    <property type="entry name" value="Glycogen Phosphorylase B"/>
    <property type="match status" value="2"/>
</dbReference>
<protein>
    <submittedName>
        <fullName evidence="2">Glycosyltransferase involved in cell wall biosynthesis</fullName>
    </submittedName>
</protein>
<sequence length="101" mass="11167">MRSPFFIEGFGMVIAEALAVGTPIVSTDCPSGPSEILEGGKWGKLVPVGDHEKLAEAILETIENPPDREKLKERGRDFSLDKIGQQYLQLITELLEKRPSM</sequence>
<dbReference type="RefSeq" id="WP_259094422.1">
    <property type="nucleotide sequence ID" value="NZ_CP130454.1"/>
</dbReference>
<dbReference type="Pfam" id="PF00534">
    <property type="entry name" value="Glycos_transf_1"/>
    <property type="match status" value="1"/>
</dbReference>
<reference evidence="2 3" key="1">
    <citation type="submission" date="2022-08" db="EMBL/GenBank/DDBJ databases">
        <title>Bacterial and archaeal communities from various locations to study Microbial Dark Matter (Phase II).</title>
        <authorList>
            <person name="Stepanauskas R."/>
        </authorList>
    </citation>
    <scope>NUCLEOTIDE SEQUENCE [LARGE SCALE GENOMIC DNA]</scope>
    <source>
        <strain evidence="2 3">PD1</strain>
    </source>
</reference>
<evidence type="ECO:0000259" key="1">
    <source>
        <dbReference type="Pfam" id="PF00534"/>
    </source>
</evidence>
<dbReference type="InterPro" id="IPR001296">
    <property type="entry name" value="Glyco_trans_1"/>
</dbReference>
<dbReference type="EMBL" id="JANUCP010000002">
    <property type="protein sequence ID" value="MCS3918510.1"/>
    <property type="molecule type" value="Genomic_DNA"/>
</dbReference>
<evidence type="ECO:0000313" key="3">
    <source>
        <dbReference type="Proteomes" id="UP001204798"/>
    </source>
</evidence>
<dbReference type="PANTHER" id="PTHR12526">
    <property type="entry name" value="GLYCOSYLTRANSFERASE"/>
    <property type="match status" value="1"/>
</dbReference>
<keyword evidence="3" id="KW-1185">Reference proteome</keyword>
<dbReference type="Proteomes" id="UP001204798">
    <property type="component" value="Unassembled WGS sequence"/>
</dbReference>
<feature type="domain" description="Glycosyl transferase family 1" evidence="1">
    <location>
        <begin position="8"/>
        <end position="77"/>
    </location>
</feature>
<name>A0ABT2EKW9_9BACT</name>
<comment type="caution">
    <text evidence="2">The sequence shown here is derived from an EMBL/GenBank/DDBJ whole genome shotgun (WGS) entry which is preliminary data.</text>
</comment>
<accession>A0ABT2EKW9</accession>
<evidence type="ECO:0000313" key="2">
    <source>
        <dbReference type="EMBL" id="MCS3918510.1"/>
    </source>
</evidence>
<gene>
    <name evidence="2" type="ORF">M2350_000910</name>
</gene>